<sequence length="234" mass="26874">MKKFFKVVLKLILAIVALIVIAGFTLKFVFDEDVPSGTKGDSADALALKMLEAIDHEDYLKAQKITWTFRDKNHYEWYPQQDSVVVQWNENKLHLLTKDVSKSTAFEKGNMLQGDSKQDAIEYALNNFNNDSFWLIAPHKIMDPGTEREIIQEDAQEKLLVRYTSGGSTPGDVYVWKLDKNYRPQNFKMWVNIIPLDGIEAKWEDWQMTDAGFPLAMKKSVFGFEIPITDVSAQ</sequence>
<dbReference type="AlphaFoldDB" id="A0A2S9WXT2"/>
<keyword evidence="1" id="KW-1133">Transmembrane helix</keyword>
<proteinExistence type="predicted"/>
<name>A0A2S9WXT2_9FLAO</name>
<organism evidence="2 3">
    <name type="scientific">Nonlabens agnitus</name>
    <dbReference type="NCBI Taxonomy" id="870484"/>
    <lineage>
        <taxon>Bacteria</taxon>
        <taxon>Pseudomonadati</taxon>
        <taxon>Bacteroidota</taxon>
        <taxon>Flavobacteriia</taxon>
        <taxon>Flavobacteriales</taxon>
        <taxon>Flavobacteriaceae</taxon>
        <taxon>Nonlabens</taxon>
    </lineage>
</organism>
<evidence type="ECO:0000313" key="3">
    <source>
        <dbReference type="Proteomes" id="UP000239532"/>
    </source>
</evidence>
<keyword evidence="1" id="KW-0472">Membrane</keyword>
<dbReference type="EMBL" id="MQUC01000003">
    <property type="protein sequence ID" value="PRP68265.1"/>
    <property type="molecule type" value="Genomic_DNA"/>
</dbReference>
<dbReference type="Proteomes" id="UP000239532">
    <property type="component" value="Unassembled WGS sequence"/>
</dbReference>
<dbReference type="RefSeq" id="WP_172443304.1">
    <property type="nucleotide sequence ID" value="NZ_MQUC01000003.1"/>
</dbReference>
<keyword evidence="3" id="KW-1185">Reference proteome</keyword>
<accession>A0A2S9WXT2</accession>
<feature type="transmembrane region" description="Helical" evidence="1">
    <location>
        <begin position="7"/>
        <end position="30"/>
    </location>
</feature>
<protein>
    <submittedName>
        <fullName evidence="2">Uncharacterized protein</fullName>
    </submittedName>
</protein>
<evidence type="ECO:0000256" key="1">
    <source>
        <dbReference type="SAM" id="Phobius"/>
    </source>
</evidence>
<comment type="caution">
    <text evidence="2">The sequence shown here is derived from an EMBL/GenBank/DDBJ whole genome shotgun (WGS) entry which is preliminary data.</text>
</comment>
<evidence type="ECO:0000313" key="2">
    <source>
        <dbReference type="EMBL" id="PRP68265.1"/>
    </source>
</evidence>
<reference evidence="2 3" key="1">
    <citation type="submission" date="2016-11" db="EMBL/GenBank/DDBJ databases">
        <title>Trade-off between light-utilization and light-protection in marine flavobacteria.</title>
        <authorList>
            <person name="Kumagai Y."/>
        </authorList>
    </citation>
    <scope>NUCLEOTIDE SEQUENCE [LARGE SCALE GENOMIC DNA]</scope>
    <source>
        <strain evidence="2 3">JCM 17109</strain>
    </source>
</reference>
<keyword evidence="1" id="KW-0812">Transmembrane</keyword>
<gene>
    <name evidence="2" type="ORF">BST86_03010</name>
</gene>